<dbReference type="PROSITE" id="PS50043">
    <property type="entry name" value="HTH_LUXR_2"/>
    <property type="match status" value="1"/>
</dbReference>
<sequence length="618" mass="66140">MIVSKDPLPSSDGRRAGGITGTPSWNPRRSSRDNPVRPTAGTSSEGCHAVDTCRLHRCHLCRCATSGGRTTIATRAPWMDDRNVTANLLTQGRSLLAAGDASRARALLEQLNPTGEVLEARASASFVLLEHMRAIDEMQAAYAAYRAADDGAGAARVARMLGGMHGSTSGNWAVANGWIARARSLLHEHPDDGERGWVALTQGMFESNRMTRNARLNEALAVGRTTGDPDLTFAALAYLGASLVHDDRREEGMALLDEALAATAGGDVSNFMVVEEIFCQLFSACEHARDVARAEQWIGVGDQLAERRNLPAVSAYCHTHYGGLLTAAGRWREADATLTEAVRLWTMGQRTLRTGALVRLAELRVKQGRYDEAAALLQDVEGDEASKVRAALHLARGENALARSILEHALQSADPGSSSCLPLLAMLVDAKLAAGDDPAETLAAMATCVAAHPSGYSSAVLAFARGRAPGPEARHWLRHALDGFLEAQLPFEAGLCRLHLARTCAASAPAVAVAEARVALGVFEELDAAPYAAQAGALLRSLGARAGPPRRSGEQLTRRERDVLLLIGEGLSNPEIAERLFISRKTVEHHVGHLLAKLGLRNRAEAVAYAVRHEPDRK</sequence>
<dbReference type="PANTHER" id="PTHR44688:SF16">
    <property type="entry name" value="DNA-BINDING TRANSCRIPTIONAL ACTIVATOR DEVR_DOSR"/>
    <property type="match status" value="1"/>
</dbReference>
<evidence type="ECO:0000256" key="4">
    <source>
        <dbReference type="SAM" id="MobiDB-lite"/>
    </source>
</evidence>
<dbReference type="PROSITE" id="PS00622">
    <property type="entry name" value="HTH_LUXR_1"/>
    <property type="match status" value="1"/>
</dbReference>
<keyword evidence="7" id="KW-1185">Reference proteome</keyword>
<evidence type="ECO:0000313" key="7">
    <source>
        <dbReference type="Proteomes" id="UP000295198"/>
    </source>
</evidence>
<evidence type="ECO:0000256" key="1">
    <source>
        <dbReference type="ARBA" id="ARBA00023015"/>
    </source>
</evidence>
<reference evidence="6 7" key="1">
    <citation type="submission" date="2019-01" db="EMBL/GenBank/DDBJ databases">
        <title>Nocardioides guangzhouensis sp. nov., an actinobacterium isolated from soil.</title>
        <authorList>
            <person name="Fu Y."/>
            <person name="Cai Y."/>
            <person name="Lin Z."/>
            <person name="Chen P."/>
        </authorList>
    </citation>
    <scope>NUCLEOTIDE SEQUENCE [LARGE SCALE GENOMIC DNA]</scope>
    <source>
        <strain evidence="6 7">130</strain>
    </source>
</reference>
<proteinExistence type="predicted"/>
<dbReference type="SMART" id="SM00421">
    <property type="entry name" value="HTH_LUXR"/>
    <property type="match status" value="1"/>
</dbReference>
<accession>A0A4Q4Z697</accession>
<dbReference type="Proteomes" id="UP000295198">
    <property type="component" value="Unassembled WGS sequence"/>
</dbReference>
<evidence type="ECO:0000256" key="2">
    <source>
        <dbReference type="ARBA" id="ARBA00023125"/>
    </source>
</evidence>
<keyword evidence="2" id="KW-0238">DNA-binding</keyword>
<feature type="region of interest" description="Disordered" evidence="4">
    <location>
        <begin position="1"/>
        <end position="46"/>
    </location>
</feature>
<dbReference type="RefSeq" id="WP_134720174.1">
    <property type="nucleotide sequence ID" value="NZ_SDKM01000039.1"/>
</dbReference>
<evidence type="ECO:0000259" key="5">
    <source>
        <dbReference type="PROSITE" id="PS50043"/>
    </source>
</evidence>
<dbReference type="InterPro" id="IPR016032">
    <property type="entry name" value="Sig_transdc_resp-reg_C-effctor"/>
</dbReference>
<keyword evidence="1" id="KW-0805">Transcription regulation</keyword>
<gene>
    <name evidence="6" type="ORF">EKO23_20460</name>
</gene>
<dbReference type="Gene3D" id="1.25.40.10">
    <property type="entry name" value="Tetratricopeptide repeat domain"/>
    <property type="match status" value="1"/>
</dbReference>
<dbReference type="Pfam" id="PF00196">
    <property type="entry name" value="GerE"/>
    <property type="match status" value="1"/>
</dbReference>
<feature type="domain" description="HTH luxR-type" evidence="5">
    <location>
        <begin position="549"/>
        <end position="614"/>
    </location>
</feature>
<keyword evidence="3" id="KW-0804">Transcription</keyword>
<dbReference type="EMBL" id="SDKM01000039">
    <property type="protein sequence ID" value="RYP82988.1"/>
    <property type="molecule type" value="Genomic_DNA"/>
</dbReference>
<dbReference type="InterPro" id="IPR000792">
    <property type="entry name" value="Tscrpt_reg_LuxR_C"/>
</dbReference>
<dbReference type="SUPFAM" id="SSF48452">
    <property type="entry name" value="TPR-like"/>
    <property type="match status" value="1"/>
</dbReference>
<comment type="caution">
    <text evidence="6">The sequence shown here is derived from an EMBL/GenBank/DDBJ whole genome shotgun (WGS) entry which is preliminary data.</text>
</comment>
<dbReference type="OrthoDB" id="27092at2"/>
<dbReference type="SUPFAM" id="SSF46894">
    <property type="entry name" value="C-terminal effector domain of the bipartite response regulators"/>
    <property type="match status" value="1"/>
</dbReference>
<evidence type="ECO:0000313" key="6">
    <source>
        <dbReference type="EMBL" id="RYP82988.1"/>
    </source>
</evidence>
<dbReference type="GO" id="GO:0003677">
    <property type="term" value="F:DNA binding"/>
    <property type="evidence" value="ECO:0007669"/>
    <property type="project" value="UniProtKB-KW"/>
</dbReference>
<dbReference type="AlphaFoldDB" id="A0A4Q4Z697"/>
<evidence type="ECO:0000256" key="3">
    <source>
        <dbReference type="ARBA" id="ARBA00023163"/>
    </source>
</evidence>
<dbReference type="GO" id="GO:0006355">
    <property type="term" value="P:regulation of DNA-templated transcription"/>
    <property type="evidence" value="ECO:0007669"/>
    <property type="project" value="InterPro"/>
</dbReference>
<organism evidence="6 7">
    <name type="scientific">Nocardioides guangzhouensis</name>
    <dbReference type="NCBI Taxonomy" id="2497878"/>
    <lineage>
        <taxon>Bacteria</taxon>
        <taxon>Bacillati</taxon>
        <taxon>Actinomycetota</taxon>
        <taxon>Actinomycetes</taxon>
        <taxon>Propionibacteriales</taxon>
        <taxon>Nocardioidaceae</taxon>
        <taxon>Nocardioides</taxon>
    </lineage>
</organism>
<dbReference type="InterPro" id="IPR036388">
    <property type="entry name" value="WH-like_DNA-bd_sf"/>
</dbReference>
<dbReference type="CDD" id="cd06170">
    <property type="entry name" value="LuxR_C_like"/>
    <property type="match status" value="1"/>
</dbReference>
<protein>
    <recommendedName>
        <fullName evidence="5">HTH luxR-type domain-containing protein</fullName>
    </recommendedName>
</protein>
<dbReference type="PRINTS" id="PR00038">
    <property type="entry name" value="HTHLUXR"/>
</dbReference>
<dbReference type="InterPro" id="IPR011990">
    <property type="entry name" value="TPR-like_helical_dom_sf"/>
</dbReference>
<dbReference type="PANTHER" id="PTHR44688">
    <property type="entry name" value="DNA-BINDING TRANSCRIPTIONAL ACTIVATOR DEVR_DOSR"/>
    <property type="match status" value="1"/>
</dbReference>
<dbReference type="Gene3D" id="1.10.10.10">
    <property type="entry name" value="Winged helix-like DNA-binding domain superfamily/Winged helix DNA-binding domain"/>
    <property type="match status" value="1"/>
</dbReference>
<name>A0A4Q4Z697_9ACTN</name>